<evidence type="ECO:0000313" key="4">
    <source>
        <dbReference type="Proteomes" id="UP000838412"/>
    </source>
</evidence>
<feature type="signal peptide" evidence="1">
    <location>
        <begin position="1"/>
        <end position="22"/>
    </location>
</feature>
<dbReference type="Gene3D" id="2.60.40.4060">
    <property type="entry name" value="Reeler domain"/>
    <property type="match status" value="1"/>
</dbReference>
<keyword evidence="4" id="KW-1185">Reference proteome</keyword>
<evidence type="ECO:0000313" key="3">
    <source>
        <dbReference type="EMBL" id="CAH1258437.1"/>
    </source>
</evidence>
<dbReference type="Pfam" id="PF02014">
    <property type="entry name" value="Reeler"/>
    <property type="match status" value="1"/>
</dbReference>
<evidence type="ECO:0000256" key="1">
    <source>
        <dbReference type="SAM" id="SignalP"/>
    </source>
</evidence>
<gene>
    <name evidence="3" type="primary">FRRS1</name>
    <name evidence="3" type="ORF">BLAG_LOCUS16005</name>
</gene>
<reference evidence="3" key="1">
    <citation type="submission" date="2022-01" db="EMBL/GenBank/DDBJ databases">
        <authorList>
            <person name="Braso-Vives M."/>
        </authorList>
    </citation>
    <scope>NUCLEOTIDE SEQUENCE</scope>
</reference>
<keyword evidence="1" id="KW-0732">Signal</keyword>
<dbReference type="PANTHER" id="PTHR45828:SF36">
    <property type="entry name" value="REELIN DOMAIN-CONTAINING PROTEIN"/>
    <property type="match status" value="1"/>
</dbReference>
<feature type="domain" description="Reelin" evidence="2">
    <location>
        <begin position="17"/>
        <end position="193"/>
    </location>
</feature>
<dbReference type="Proteomes" id="UP000838412">
    <property type="component" value="Chromosome 3"/>
</dbReference>
<dbReference type="InterPro" id="IPR002861">
    <property type="entry name" value="Reeler_dom"/>
</dbReference>
<dbReference type="InterPro" id="IPR051237">
    <property type="entry name" value="Ferric-chelate_Red/DefProt"/>
</dbReference>
<name>A0A8K0ENF8_BRALA</name>
<organism evidence="3 4">
    <name type="scientific">Branchiostoma lanceolatum</name>
    <name type="common">Common lancelet</name>
    <name type="synonym">Amphioxus lanceolatum</name>
    <dbReference type="NCBI Taxonomy" id="7740"/>
    <lineage>
        <taxon>Eukaryota</taxon>
        <taxon>Metazoa</taxon>
        <taxon>Chordata</taxon>
        <taxon>Cephalochordata</taxon>
        <taxon>Leptocardii</taxon>
        <taxon>Amphioxiformes</taxon>
        <taxon>Branchiostomatidae</taxon>
        <taxon>Branchiostoma</taxon>
    </lineage>
</organism>
<dbReference type="AlphaFoldDB" id="A0A8K0ENF8"/>
<dbReference type="InterPro" id="IPR042307">
    <property type="entry name" value="Reeler_sf"/>
</dbReference>
<dbReference type="OrthoDB" id="6418377at2759"/>
<protein>
    <submittedName>
        <fullName evidence="3">FRRS1 protein</fullName>
    </submittedName>
</protein>
<accession>A0A8K0ENF8</accession>
<dbReference type="PANTHER" id="PTHR45828">
    <property type="entry name" value="CYTOCHROME B561/FERRIC REDUCTASE TRANSMEMBRANE"/>
    <property type="match status" value="1"/>
</dbReference>
<proteinExistence type="predicted"/>
<dbReference type="EMBL" id="OV696688">
    <property type="protein sequence ID" value="CAH1258437.1"/>
    <property type="molecule type" value="Genomic_DNA"/>
</dbReference>
<evidence type="ECO:0000259" key="2">
    <source>
        <dbReference type="PROSITE" id="PS51019"/>
    </source>
</evidence>
<sequence length="207" mass="22310">MAFSLAVAAALAVALSVSVVEGYPTGAPVSACTEMFPNHRMNHENASLPDVRYSSQNLSTAPYRITADVQGNGKVKVSLRVTNESKYWEGFFLQARVQGTTTPVGMWEGLPTNAQTRDCPSGTKTAVTHKSETKTTTLEVTWTPPAAPATMIVVFRGTFVKEFEDFWVGLESDALAVNAYVSASVRLKCLTTVVMGTALLTTVAFMF</sequence>
<dbReference type="CDD" id="cd08544">
    <property type="entry name" value="Reeler"/>
    <property type="match status" value="1"/>
</dbReference>
<feature type="chain" id="PRO_5035447649" evidence="1">
    <location>
        <begin position="23"/>
        <end position="207"/>
    </location>
</feature>
<dbReference type="PROSITE" id="PS51019">
    <property type="entry name" value="REELIN"/>
    <property type="match status" value="1"/>
</dbReference>
<dbReference type="GO" id="GO:0016020">
    <property type="term" value="C:membrane"/>
    <property type="evidence" value="ECO:0007669"/>
    <property type="project" value="TreeGrafter"/>
</dbReference>